<gene>
    <name evidence="1" type="ORF">KP014_07175</name>
</gene>
<sequence length="52" mass="6141">MNTKHIKAIDKSTYTIFMTNNEICYASKRYLQKVLTQLLRLSNADRYNLSKV</sequence>
<proteinExistence type="predicted"/>
<dbReference type="Proteomes" id="UP000683429">
    <property type="component" value="Chromosome"/>
</dbReference>
<organism evidence="1 2">
    <name type="scientific">Paenibacillus sophorae</name>
    <dbReference type="NCBI Taxonomy" id="1333845"/>
    <lineage>
        <taxon>Bacteria</taxon>
        <taxon>Bacillati</taxon>
        <taxon>Bacillota</taxon>
        <taxon>Bacilli</taxon>
        <taxon>Bacillales</taxon>
        <taxon>Paenibacillaceae</taxon>
        <taxon>Paenibacillus</taxon>
    </lineage>
</organism>
<reference evidence="1 2" key="1">
    <citation type="submission" date="2021-06" db="EMBL/GenBank/DDBJ databases">
        <title>Whole genome sequence of Paenibacillus sophorae DSM23020 for comparative genomics.</title>
        <authorList>
            <person name="Kim M.-J."/>
            <person name="Lee G."/>
            <person name="Shin J.-H."/>
        </authorList>
    </citation>
    <scope>NUCLEOTIDE SEQUENCE [LARGE SCALE GENOMIC DNA]</scope>
    <source>
        <strain evidence="1 2">DSM 23020</strain>
    </source>
</reference>
<evidence type="ECO:0000313" key="1">
    <source>
        <dbReference type="EMBL" id="QWU16972.1"/>
    </source>
</evidence>
<keyword evidence="2" id="KW-1185">Reference proteome</keyword>
<evidence type="ECO:0008006" key="3">
    <source>
        <dbReference type="Google" id="ProtNLM"/>
    </source>
</evidence>
<name>A0ABX8HJU0_9BACL</name>
<accession>A0ABX8HJU0</accession>
<evidence type="ECO:0000313" key="2">
    <source>
        <dbReference type="Proteomes" id="UP000683429"/>
    </source>
</evidence>
<protein>
    <recommendedName>
        <fullName evidence="3">LytTr DNA-binding domain-containing protein</fullName>
    </recommendedName>
</protein>
<dbReference type="Gene3D" id="2.40.50.1020">
    <property type="entry name" value="LytTr DNA-binding domain"/>
    <property type="match status" value="1"/>
</dbReference>
<dbReference type="EMBL" id="CP076607">
    <property type="protein sequence ID" value="QWU16972.1"/>
    <property type="molecule type" value="Genomic_DNA"/>
</dbReference>